<dbReference type="PATRIC" id="fig|1300345.3.peg.245"/>
<dbReference type="AlphaFoldDB" id="A0A0A2WNR4"/>
<dbReference type="EMBL" id="JRKJ01000002">
    <property type="protein sequence ID" value="KGQ20387.1"/>
    <property type="molecule type" value="Genomic_DNA"/>
</dbReference>
<evidence type="ECO:0000313" key="3">
    <source>
        <dbReference type="Proteomes" id="UP000030518"/>
    </source>
</evidence>
<sequence>MSCWYKSEDWCVKRPPPPIGASPPLEVNKTMSLPKVQGGIHTAALHKGKNASWMVVACLNGIDAASGKSVPDCGRGGPQKLMQLGKQKQVKGRGASPP</sequence>
<keyword evidence="3" id="KW-1185">Reference proteome</keyword>
<dbReference type="Proteomes" id="UP000030518">
    <property type="component" value="Unassembled WGS sequence"/>
</dbReference>
<comment type="caution">
    <text evidence="2">The sequence shown here is derived from an EMBL/GenBank/DDBJ whole genome shotgun (WGS) entry which is preliminary data.</text>
</comment>
<evidence type="ECO:0000313" key="2">
    <source>
        <dbReference type="EMBL" id="KGQ20387.1"/>
    </source>
</evidence>
<name>A0A0A2WNR4_9GAMM</name>
<gene>
    <name evidence="2" type="ORF">LF41_924</name>
</gene>
<evidence type="ECO:0000256" key="1">
    <source>
        <dbReference type="SAM" id="MobiDB-lite"/>
    </source>
</evidence>
<feature type="region of interest" description="Disordered" evidence="1">
    <location>
        <begin position="67"/>
        <end position="98"/>
    </location>
</feature>
<reference evidence="2 3" key="1">
    <citation type="submission" date="2014-09" db="EMBL/GenBank/DDBJ databases">
        <title>Genome sequences of Lysobacter dokdonensis DS-58.</title>
        <authorList>
            <person name="Kim J.F."/>
            <person name="Kwak M.-J."/>
        </authorList>
    </citation>
    <scope>NUCLEOTIDE SEQUENCE [LARGE SCALE GENOMIC DNA]</scope>
    <source>
        <strain evidence="2 3">DS-58</strain>
    </source>
</reference>
<proteinExistence type="predicted"/>
<organism evidence="2 3">
    <name type="scientific">Lysobacter dokdonensis DS-58</name>
    <dbReference type="NCBI Taxonomy" id="1300345"/>
    <lineage>
        <taxon>Bacteria</taxon>
        <taxon>Pseudomonadati</taxon>
        <taxon>Pseudomonadota</taxon>
        <taxon>Gammaproteobacteria</taxon>
        <taxon>Lysobacterales</taxon>
        <taxon>Lysobacteraceae</taxon>
        <taxon>Noviluteimonas</taxon>
    </lineage>
</organism>
<accession>A0A0A2WNR4</accession>
<protein>
    <submittedName>
        <fullName evidence="2">Uncharacterized protein</fullName>
    </submittedName>
</protein>